<keyword evidence="1" id="KW-0732">Signal</keyword>
<keyword evidence="3" id="KW-1185">Reference proteome</keyword>
<evidence type="ECO:0000313" key="2">
    <source>
        <dbReference type="EMBL" id="RBQ18463.1"/>
    </source>
</evidence>
<dbReference type="AlphaFoldDB" id="A0A366LY34"/>
<comment type="caution">
    <text evidence="2">The sequence shown here is derived from an EMBL/GenBank/DDBJ whole genome shotgun (WGS) entry which is preliminary data.</text>
</comment>
<reference evidence="2 3" key="1">
    <citation type="submission" date="2018-06" db="EMBL/GenBank/DDBJ databases">
        <title>Sphaerisporangium craniellae sp. nov., isolated from a marine sponge in the South China Sea.</title>
        <authorList>
            <person name="Li L."/>
        </authorList>
    </citation>
    <scope>NUCLEOTIDE SEQUENCE [LARGE SCALE GENOMIC DNA]</scope>
    <source>
        <strain evidence="2 3">LHW63015</strain>
    </source>
</reference>
<proteinExistence type="predicted"/>
<name>A0A366LY34_9ACTN</name>
<evidence type="ECO:0000256" key="1">
    <source>
        <dbReference type="SAM" id="SignalP"/>
    </source>
</evidence>
<feature type="signal peptide" evidence="1">
    <location>
        <begin position="1"/>
        <end position="21"/>
    </location>
</feature>
<evidence type="ECO:0000313" key="3">
    <source>
        <dbReference type="Proteomes" id="UP000253303"/>
    </source>
</evidence>
<dbReference type="EMBL" id="QMEY01000007">
    <property type="protein sequence ID" value="RBQ18463.1"/>
    <property type="molecule type" value="Genomic_DNA"/>
</dbReference>
<sequence>MSATALLTASLLAISASPAHAKPTGCAAWTSGYFVYSHCTGGTGTHAASAYGKHIRPEIGYVTYIGQPAAVGETASLTFPGTVYSYATVLYD</sequence>
<gene>
    <name evidence="2" type="ORF">DP939_18295</name>
</gene>
<protein>
    <submittedName>
        <fullName evidence="2">Uncharacterized protein</fullName>
    </submittedName>
</protein>
<dbReference type="Proteomes" id="UP000253303">
    <property type="component" value="Unassembled WGS sequence"/>
</dbReference>
<organism evidence="2 3">
    <name type="scientific">Spongiactinospora rosea</name>
    <dbReference type="NCBI Taxonomy" id="2248750"/>
    <lineage>
        <taxon>Bacteria</taxon>
        <taxon>Bacillati</taxon>
        <taxon>Actinomycetota</taxon>
        <taxon>Actinomycetes</taxon>
        <taxon>Streptosporangiales</taxon>
        <taxon>Streptosporangiaceae</taxon>
        <taxon>Spongiactinospora</taxon>
    </lineage>
</organism>
<accession>A0A366LY34</accession>
<feature type="chain" id="PRO_5017034556" evidence="1">
    <location>
        <begin position="22"/>
        <end position="92"/>
    </location>
</feature>